<feature type="transmembrane region" description="Helical" evidence="7">
    <location>
        <begin position="344"/>
        <end position="361"/>
    </location>
</feature>
<dbReference type="CDD" id="cd17321">
    <property type="entry name" value="MFS_MMR_MDR_like"/>
    <property type="match status" value="1"/>
</dbReference>
<evidence type="ECO:0000256" key="1">
    <source>
        <dbReference type="ARBA" id="ARBA00004651"/>
    </source>
</evidence>
<feature type="transmembrane region" description="Helical" evidence="7">
    <location>
        <begin position="373"/>
        <end position="396"/>
    </location>
</feature>
<evidence type="ECO:0000313" key="10">
    <source>
        <dbReference type="Proteomes" id="UP000276232"/>
    </source>
</evidence>
<dbReference type="InterPro" id="IPR004638">
    <property type="entry name" value="EmrB-like"/>
</dbReference>
<proteinExistence type="predicted"/>
<dbReference type="InterPro" id="IPR011701">
    <property type="entry name" value="MFS"/>
</dbReference>
<feature type="transmembrane region" description="Helical" evidence="7">
    <location>
        <begin position="464"/>
        <end position="482"/>
    </location>
</feature>
<evidence type="ECO:0000256" key="5">
    <source>
        <dbReference type="ARBA" id="ARBA00022989"/>
    </source>
</evidence>
<dbReference type="PRINTS" id="PR01036">
    <property type="entry name" value="TCRTETB"/>
</dbReference>
<sequence length="488" mass="49004">MTTAPQRASTGERQRRAVPYWTTLVVASAAQFMVILDVSIVNVALPSMRTDLDLSTAGLQWVVNAYSLAFAGLLLLGGRAGDLFGRKRVFLVGVVVFSLASLVGGLAQSEAWLVAARAAQGVGGAVLAPATLSLLTTTYTDPAHRAKALGVWGAVGGAGGAMGGLVGGLLTQGFGWRAVLFVNVPIGVALVVAAAWALVGGRPAVTRLRELDLPGSLAVTLGLTALVYGVVSSETRSWTSPLVLGPVALGVALLALFVAVEKRAARPLVPLAVFRRRAQTAANGVALLVGMGMFSFWFFMSLVLQRVNGYDALQAGLAFLPASATLVVTSTLASRLVARHGPRTLLVVGPLVSAAGLAWLSTADPGGSYASQLLAPTMLAAGGIGLVMVPLASAATAGVPPHEAGLASGLLNTSRQVGGAVGIAVLSTVAAAVTADRLGTTSADAAAAAGAAGVEALAAGYDRGMLVGAVVVACAALVALLVPRGQKA</sequence>
<feature type="transmembrane region" description="Helical" evidence="7">
    <location>
        <begin position="149"/>
        <end position="170"/>
    </location>
</feature>
<dbReference type="GO" id="GO:0005886">
    <property type="term" value="C:plasma membrane"/>
    <property type="evidence" value="ECO:0007669"/>
    <property type="project" value="UniProtKB-SubCell"/>
</dbReference>
<dbReference type="PROSITE" id="PS50850">
    <property type="entry name" value="MFS"/>
    <property type="match status" value="1"/>
</dbReference>
<dbReference type="PANTHER" id="PTHR42718:SF46">
    <property type="entry name" value="BLR6921 PROTEIN"/>
    <property type="match status" value="1"/>
</dbReference>
<reference evidence="9 10" key="1">
    <citation type="journal article" date="2015" name="Stand. Genomic Sci.">
        <title>Genomic Encyclopedia of Bacterial and Archaeal Type Strains, Phase III: the genomes of soil and plant-associated and newly described type strains.</title>
        <authorList>
            <person name="Whitman W.B."/>
            <person name="Woyke T."/>
            <person name="Klenk H.P."/>
            <person name="Zhou Y."/>
            <person name="Lilburn T.G."/>
            <person name="Beck B.J."/>
            <person name="De Vos P."/>
            <person name="Vandamme P."/>
            <person name="Eisen J.A."/>
            <person name="Garrity G."/>
            <person name="Hugenholtz P."/>
            <person name="Kyrpides N.C."/>
        </authorList>
    </citation>
    <scope>NUCLEOTIDE SEQUENCE [LARGE SCALE GENOMIC DNA]</scope>
    <source>
        <strain evidence="9 10">CECT 7306</strain>
    </source>
</reference>
<dbReference type="EMBL" id="RJKN01000008">
    <property type="protein sequence ID" value="ROP26953.1"/>
    <property type="molecule type" value="Genomic_DNA"/>
</dbReference>
<evidence type="ECO:0000256" key="6">
    <source>
        <dbReference type="ARBA" id="ARBA00023136"/>
    </source>
</evidence>
<dbReference type="OrthoDB" id="4325372at2"/>
<feature type="transmembrane region" description="Helical" evidence="7">
    <location>
        <begin position="281"/>
        <end position="300"/>
    </location>
</feature>
<feature type="transmembrane region" description="Helical" evidence="7">
    <location>
        <begin position="89"/>
        <end position="108"/>
    </location>
</feature>
<feature type="transmembrane region" description="Helical" evidence="7">
    <location>
        <begin position="57"/>
        <end position="77"/>
    </location>
</feature>
<evidence type="ECO:0000256" key="2">
    <source>
        <dbReference type="ARBA" id="ARBA00022448"/>
    </source>
</evidence>
<keyword evidence="6 7" id="KW-0472">Membrane</keyword>
<dbReference type="InterPro" id="IPR036259">
    <property type="entry name" value="MFS_trans_sf"/>
</dbReference>
<dbReference type="GO" id="GO:0022857">
    <property type="term" value="F:transmembrane transporter activity"/>
    <property type="evidence" value="ECO:0007669"/>
    <property type="project" value="InterPro"/>
</dbReference>
<dbReference type="InParanoid" id="A0A3N1G9N8"/>
<dbReference type="SUPFAM" id="SSF103473">
    <property type="entry name" value="MFS general substrate transporter"/>
    <property type="match status" value="1"/>
</dbReference>
<dbReference type="Pfam" id="PF07690">
    <property type="entry name" value="MFS_1"/>
    <property type="match status" value="1"/>
</dbReference>
<feature type="transmembrane region" description="Helical" evidence="7">
    <location>
        <begin position="20"/>
        <end position="45"/>
    </location>
</feature>
<dbReference type="Proteomes" id="UP000276232">
    <property type="component" value="Unassembled WGS sequence"/>
</dbReference>
<dbReference type="Gene3D" id="1.20.1720.10">
    <property type="entry name" value="Multidrug resistance protein D"/>
    <property type="match status" value="1"/>
</dbReference>
<keyword evidence="2" id="KW-0813">Transport</keyword>
<keyword evidence="5 7" id="KW-1133">Transmembrane helix</keyword>
<accession>A0A3N1G9N8</accession>
<feature type="transmembrane region" description="Helical" evidence="7">
    <location>
        <begin position="417"/>
        <end position="435"/>
    </location>
</feature>
<feature type="transmembrane region" description="Helical" evidence="7">
    <location>
        <begin position="114"/>
        <end position="137"/>
    </location>
</feature>
<dbReference type="PANTHER" id="PTHR42718">
    <property type="entry name" value="MAJOR FACILITATOR SUPERFAMILY MULTIDRUG TRANSPORTER MFSC"/>
    <property type="match status" value="1"/>
</dbReference>
<dbReference type="FunCoup" id="A0A3N1G9N8">
    <property type="interactions" value="78"/>
</dbReference>
<keyword evidence="3" id="KW-1003">Cell membrane</keyword>
<feature type="transmembrane region" description="Helical" evidence="7">
    <location>
        <begin position="243"/>
        <end position="260"/>
    </location>
</feature>
<comment type="caution">
    <text evidence="9">The sequence shown here is derived from an EMBL/GenBank/DDBJ whole genome shotgun (WGS) entry which is preliminary data.</text>
</comment>
<comment type="subcellular location">
    <subcellularLocation>
        <location evidence="1">Cell membrane</location>
        <topology evidence="1">Multi-pass membrane protein</topology>
    </subcellularLocation>
</comment>
<feature type="domain" description="Major facilitator superfamily (MFS) profile" evidence="8">
    <location>
        <begin position="23"/>
        <end position="486"/>
    </location>
</feature>
<evidence type="ECO:0000256" key="4">
    <source>
        <dbReference type="ARBA" id="ARBA00022692"/>
    </source>
</evidence>
<protein>
    <submittedName>
        <fullName evidence="9">EmrB/QacA subfamily drug resistance transporter</fullName>
    </submittedName>
</protein>
<keyword evidence="4 7" id="KW-0812">Transmembrane</keyword>
<name>A0A3N1G9N8_9ACTN</name>
<keyword evidence="10" id="KW-1185">Reference proteome</keyword>
<dbReference type="AlphaFoldDB" id="A0A3N1G9N8"/>
<feature type="transmembrane region" description="Helical" evidence="7">
    <location>
        <begin position="176"/>
        <end position="199"/>
    </location>
</feature>
<evidence type="ECO:0000256" key="7">
    <source>
        <dbReference type="SAM" id="Phobius"/>
    </source>
</evidence>
<dbReference type="InterPro" id="IPR020846">
    <property type="entry name" value="MFS_dom"/>
</dbReference>
<gene>
    <name evidence="9" type="ORF">EDC03_2881</name>
</gene>
<evidence type="ECO:0000256" key="3">
    <source>
        <dbReference type="ARBA" id="ARBA00022475"/>
    </source>
</evidence>
<evidence type="ECO:0000259" key="8">
    <source>
        <dbReference type="PROSITE" id="PS50850"/>
    </source>
</evidence>
<dbReference type="NCBIfam" id="TIGR00711">
    <property type="entry name" value="efflux_EmrB"/>
    <property type="match status" value="1"/>
</dbReference>
<organism evidence="9 10">
    <name type="scientific">Pseudokineococcus lusitanus</name>
    <dbReference type="NCBI Taxonomy" id="763993"/>
    <lineage>
        <taxon>Bacteria</taxon>
        <taxon>Bacillati</taxon>
        <taxon>Actinomycetota</taxon>
        <taxon>Actinomycetes</taxon>
        <taxon>Kineosporiales</taxon>
        <taxon>Kineosporiaceae</taxon>
        <taxon>Pseudokineococcus</taxon>
    </lineage>
</organism>
<feature type="transmembrane region" description="Helical" evidence="7">
    <location>
        <begin position="211"/>
        <end position="231"/>
    </location>
</feature>
<feature type="transmembrane region" description="Helical" evidence="7">
    <location>
        <begin position="312"/>
        <end position="332"/>
    </location>
</feature>
<dbReference type="RefSeq" id="WP_123380959.1">
    <property type="nucleotide sequence ID" value="NZ_RJKN01000008.1"/>
</dbReference>
<dbReference type="Gene3D" id="1.20.1250.20">
    <property type="entry name" value="MFS general substrate transporter like domains"/>
    <property type="match status" value="1"/>
</dbReference>
<evidence type="ECO:0000313" key="9">
    <source>
        <dbReference type="EMBL" id="ROP26953.1"/>
    </source>
</evidence>